<feature type="domain" description="GST C-terminal" evidence="2">
    <location>
        <begin position="99"/>
        <end position="257"/>
    </location>
</feature>
<dbReference type="SUPFAM" id="SSF47616">
    <property type="entry name" value="GST C-terminal domain-like"/>
    <property type="match status" value="1"/>
</dbReference>
<accession>A0AAE0IMG1</accession>
<organism evidence="3 4">
    <name type="scientific">Cercophora scortea</name>
    <dbReference type="NCBI Taxonomy" id="314031"/>
    <lineage>
        <taxon>Eukaryota</taxon>
        <taxon>Fungi</taxon>
        <taxon>Dikarya</taxon>
        <taxon>Ascomycota</taxon>
        <taxon>Pezizomycotina</taxon>
        <taxon>Sordariomycetes</taxon>
        <taxon>Sordariomycetidae</taxon>
        <taxon>Sordariales</taxon>
        <taxon>Lasiosphaeriaceae</taxon>
        <taxon>Cercophora</taxon>
    </lineage>
</organism>
<dbReference type="CDD" id="cd00570">
    <property type="entry name" value="GST_N_family"/>
    <property type="match status" value="1"/>
</dbReference>
<proteinExistence type="predicted"/>
<protein>
    <recommendedName>
        <fullName evidence="5">GST N-terminal domain-containing protein</fullName>
    </recommendedName>
</protein>
<dbReference type="PROSITE" id="PS50405">
    <property type="entry name" value="GST_CTER"/>
    <property type="match status" value="1"/>
</dbReference>
<dbReference type="InterPro" id="IPR058268">
    <property type="entry name" value="DUF7962"/>
</dbReference>
<evidence type="ECO:0000259" key="2">
    <source>
        <dbReference type="PROSITE" id="PS50405"/>
    </source>
</evidence>
<dbReference type="Gene3D" id="3.40.30.110">
    <property type="match status" value="2"/>
</dbReference>
<sequence length="342" mass="37144">MASAADSQLPPIILYHYPYSPYAKRVVWYLELCGIPYSQCLQPPILPRPDLSRLGISYRRIPILSIGRDIYLDTRLILSKLSHLLPSPKSLTTLSPPLTPEHKALTRLLETFAIDGGLFTRASQLLPPTLPLLRDPKFRADRADYTGIKLDAATAASLRPEALNEVQRAMGLLESTLLSDGRDWVLATPGPSLADIEAVWPLHWLVSLPGALPEGMVSTQFPLVAAWVARFDAAVTAARVRAGKPVSLSGEEAERVILAAGWNEDTGAVDGEKEPIVAFHGLRKGAKVEMWPTDSGSKHRDVGALVKVDAGEVVIETAKGVRVHAPRHGFRFEPAGKGVASL</sequence>
<evidence type="ECO:0000313" key="3">
    <source>
        <dbReference type="EMBL" id="KAK3327745.1"/>
    </source>
</evidence>
<dbReference type="Pfam" id="PF25907">
    <property type="entry name" value="DUF7962"/>
    <property type="match status" value="1"/>
</dbReference>
<gene>
    <name evidence="3" type="ORF">B0T19DRAFT_422675</name>
</gene>
<dbReference type="EMBL" id="JAUEPO010000003">
    <property type="protein sequence ID" value="KAK3327745.1"/>
    <property type="molecule type" value="Genomic_DNA"/>
</dbReference>
<comment type="caution">
    <text evidence="3">The sequence shown here is derived from an EMBL/GenBank/DDBJ whole genome shotgun (WGS) entry which is preliminary data.</text>
</comment>
<dbReference type="AlphaFoldDB" id="A0AAE0IMG1"/>
<dbReference type="Pfam" id="PF13417">
    <property type="entry name" value="GST_N_3"/>
    <property type="match status" value="1"/>
</dbReference>
<dbReference type="InterPro" id="IPR036249">
    <property type="entry name" value="Thioredoxin-like_sf"/>
</dbReference>
<reference evidence="3" key="1">
    <citation type="journal article" date="2023" name="Mol. Phylogenet. Evol.">
        <title>Genome-scale phylogeny and comparative genomics of the fungal order Sordariales.</title>
        <authorList>
            <person name="Hensen N."/>
            <person name="Bonometti L."/>
            <person name="Westerberg I."/>
            <person name="Brannstrom I.O."/>
            <person name="Guillou S."/>
            <person name="Cros-Aarteil S."/>
            <person name="Calhoun S."/>
            <person name="Haridas S."/>
            <person name="Kuo A."/>
            <person name="Mondo S."/>
            <person name="Pangilinan J."/>
            <person name="Riley R."/>
            <person name="LaButti K."/>
            <person name="Andreopoulos B."/>
            <person name="Lipzen A."/>
            <person name="Chen C."/>
            <person name="Yan M."/>
            <person name="Daum C."/>
            <person name="Ng V."/>
            <person name="Clum A."/>
            <person name="Steindorff A."/>
            <person name="Ohm R.A."/>
            <person name="Martin F."/>
            <person name="Silar P."/>
            <person name="Natvig D.O."/>
            <person name="Lalanne C."/>
            <person name="Gautier V."/>
            <person name="Ament-Velasquez S.L."/>
            <person name="Kruys A."/>
            <person name="Hutchinson M.I."/>
            <person name="Powell A.J."/>
            <person name="Barry K."/>
            <person name="Miller A.N."/>
            <person name="Grigoriev I.V."/>
            <person name="Debuchy R."/>
            <person name="Gladieux P."/>
            <person name="Hiltunen Thoren M."/>
            <person name="Johannesson H."/>
        </authorList>
    </citation>
    <scope>NUCLEOTIDE SEQUENCE</scope>
    <source>
        <strain evidence="3">SMH4131-1</strain>
    </source>
</reference>
<dbReference type="InterPro" id="IPR004045">
    <property type="entry name" value="Glutathione_S-Trfase_N"/>
</dbReference>
<dbReference type="CDD" id="cd00299">
    <property type="entry name" value="GST_C_family"/>
    <property type="match status" value="1"/>
</dbReference>
<dbReference type="SUPFAM" id="SSF52833">
    <property type="entry name" value="Thioredoxin-like"/>
    <property type="match status" value="1"/>
</dbReference>
<dbReference type="InterPro" id="IPR036282">
    <property type="entry name" value="Glutathione-S-Trfase_C_sf"/>
</dbReference>
<reference evidence="3" key="2">
    <citation type="submission" date="2023-06" db="EMBL/GenBank/DDBJ databases">
        <authorList>
            <consortium name="Lawrence Berkeley National Laboratory"/>
            <person name="Haridas S."/>
            <person name="Hensen N."/>
            <person name="Bonometti L."/>
            <person name="Westerberg I."/>
            <person name="Brannstrom I.O."/>
            <person name="Guillou S."/>
            <person name="Cros-Aarteil S."/>
            <person name="Calhoun S."/>
            <person name="Kuo A."/>
            <person name="Mondo S."/>
            <person name="Pangilinan J."/>
            <person name="Riley R."/>
            <person name="Labutti K."/>
            <person name="Andreopoulos B."/>
            <person name="Lipzen A."/>
            <person name="Chen C."/>
            <person name="Yanf M."/>
            <person name="Daum C."/>
            <person name="Ng V."/>
            <person name="Clum A."/>
            <person name="Steindorff A."/>
            <person name="Ohm R."/>
            <person name="Martin F."/>
            <person name="Silar P."/>
            <person name="Natvig D."/>
            <person name="Lalanne C."/>
            <person name="Gautier V."/>
            <person name="Ament-Velasquez S.L."/>
            <person name="Kruys A."/>
            <person name="Hutchinson M.I."/>
            <person name="Powell A.J."/>
            <person name="Barry K."/>
            <person name="Miller A.N."/>
            <person name="Grigoriev I.V."/>
            <person name="Debuchy R."/>
            <person name="Gladieux P."/>
            <person name="Thoren M.H."/>
            <person name="Johannesson H."/>
        </authorList>
    </citation>
    <scope>NUCLEOTIDE SEQUENCE</scope>
    <source>
        <strain evidence="3">SMH4131-1</strain>
    </source>
</reference>
<dbReference type="InterPro" id="IPR010987">
    <property type="entry name" value="Glutathione-S-Trfase_C-like"/>
</dbReference>
<keyword evidence="4" id="KW-1185">Reference proteome</keyword>
<name>A0AAE0IMG1_9PEZI</name>
<evidence type="ECO:0000259" key="1">
    <source>
        <dbReference type="PROSITE" id="PS50404"/>
    </source>
</evidence>
<feature type="domain" description="GST N-terminal" evidence="1">
    <location>
        <begin position="10"/>
        <end position="89"/>
    </location>
</feature>
<dbReference type="Proteomes" id="UP001286456">
    <property type="component" value="Unassembled WGS sequence"/>
</dbReference>
<evidence type="ECO:0008006" key="5">
    <source>
        <dbReference type="Google" id="ProtNLM"/>
    </source>
</evidence>
<dbReference type="PROSITE" id="PS50404">
    <property type="entry name" value="GST_NTER"/>
    <property type="match status" value="1"/>
</dbReference>
<dbReference type="Gene3D" id="1.20.1050.10">
    <property type="match status" value="1"/>
</dbReference>
<evidence type="ECO:0000313" key="4">
    <source>
        <dbReference type="Proteomes" id="UP001286456"/>
    </source>
</evidence>